<gene>
    <name evidence="21" type="primary">thiD</name>
    <name evidence="18" type="synonym">thiE</name>
    <name evidence="21" type="ORF">ERS852473_00038</name>
</gene>
<dbReference type="CDD" id="cd01169">
    <property type="entry name" value="HMPP_kinase"/>
    <property type="match status" value="1"/>
</dbReference>
<comment type="similarity">
    <text evidence="5">Belongs to the ThiD family.</text>
</comment>
<dbReference type="PANTHER" id="PTHR20858">
    <property type="entry name" value="PHOSPHOMETHYLPYRIMIDINE KINASE"/>
    <property type="match status" value="1"/>
</dbReference>
<keyword evidence="6 18" id="KW-0808">Transferase</keyword>
<evidence type="ECO:0000256" key="1">
    <source>
        <dbReference type="ARBA" id="ARBA00000151"/>
    </source>
</evidence>
<evidence type="ECO:0000313" key="22">
    <source>
        <dbReference type="Proteomes" id="UP000095488"/>
    </source>
</evidence>
<comment type="pathway">
    <text evidence="3">Cofactor biosynthesis; thiamine diphosphate biosynthesis; 4-amino-2-methyl-5-diphosphomethylpyrimidine from 5-amino-1-(5-phospho-D-ribosyl)imidazole: step 3/3.</text>
</comment>
<dbReference type="InterPro" id="IPR036206">
    <property type="entry name" value="ThiamineP_synth_sf"/>
</dbReference>
<feature type="binding site" evidence="18">
    <location>
        <position position="425"/>
    </location>
    <ligand>
        <name>4-amino-2-methyl-5-(diphosphooxymethyl)pyrimidine</name>
        <dbReference type="ChEBI" id="CHEBI:57841"/>
    </ligand>
</feature>
<evidence type="ECO:0000256" key="8">
    <source>
        <dbReference type="ARBA" id="ARBA00022741"/>
    </source>
</evidence>
<comment type="pathway">
    <text evidence="4 18">Cofactor biosynthesis; thiamine diphosphate biosynthesis; thiamine phosphate from 4-amino-2-methyl-5-diphosphomethylpyrimidine and 4-methyl-5-(2-phosphoethyl)-thiazole: step 1/1.</text>
</comment>
<comment type="catalytic activity">
    <reaction evidence="15 18">
        <text>4-methyl-5-(2-phosphooxyethyl)-thiazole + 4-amino-2-methyl-5-(diphosphooxymethyl)pyrimidine + H(+) = thiamine phosphate + diphosphate</text>
        <dbReference type="Rhea" id="RHEA:22328"/>
        <dbReference type="ChEBI" id="CHEBI:15378"/>
        <dbReference type="ChEBI" id="CHEBI:33019"/>
        <dbReference type="ChEBI" id="CHEBI:37575"/>
        <dbReference type="ChEBI" id="CHEBI:57841"/>
        <dbReference type="ChEBI" id="CHEBI:58296"/>
        <dbReference type="EC" id="2.5.1.3"/>
    </reaction>
</comment>
<evidence type="ECO:0000259" key="20">
    <source>
        <dbReference type="Pfam" id="PF08543"/>
    </source>
</evidence>
<feature type="binding site" evidence="18">
    <location>
        <begin position="325"/>
        <end position="329"/>
    </location>
    <ligand>
        <name>4-amino-2-methyl-5-(diphosphooxymethyl)pyrimidine</name>
        <dbReference type="ChEBI" id="CHEBI:57841"/>
    </ligand>
</feature>
<evidence type="ECO:0000256" key="15">
    <source>
        <dbReference type="ARBA" id="ARBA00047334"/>
    </source>
</evidence>
<evidence type="ECO:0000256" key="5">
    <source>
        <dbReference type="ARBA" id="ARBA00009879"/>
    </source>
</evidence>
<evidence type="ECO:0000256" key="6">
    <source>
        <dbReference type="ARBA" id="ARBA00022679"/>
    </source>
</evidence>
<protein>
    <recommendedName>
        <fullName evidence="18">Thiamine-phosphate synthase</fullName>
        <shortName evidence="18">TP synthase</shortName>
        <shortName evidence="18">TPS</shortName>
        <ecNumber evidence="18">2.5.1.3</ecNumber>
    </recommendedName>
    <alternativeName>
        <fullName evidence="18">Thiamine-phosphate pyrophosphorylase</fullName>
        <shortName evidence="18">TMP pyrophosphorylase</shortName>
        <shortName evidence="18">TMP-PPase</shortName>
    </alternativeName>
</protein>
<dbReference type="Proteomes" id="UP000095488">
    <property type="component" value="Unassembled WGS sequence"/>
</dbReference>
<comment type="similarity">
    <text evidence="18">Belongs to the thiamine-phosphate synthase family.</text>
</comment>
<reference evidence="21 22" key="1">
    <citation type="submission" date="2015-09" db="EMBL/GenBank/DDBJ databases">
        <authorList>
            <consortium name="Pathogen Informatics"/>
            <person name="Wu L."/>
            <person name="Ma J."/>
        </authorList>
    </citation>
    <scope>NUCLEOTIDE SEQUENCE [LARGE SCALE GENOMIC DNA]</scope>
    <source>
        <strain evidence="21 22">2789STDY5834858</strain>
    </source>
</reference>
<comment type="pathway">
    <text evidence="14">Cofactor biosynthesis; thiamine diphosphate biosynthesis; 4-amino-2-methyl-5-diphosphomethylpyrimidine from 5-amino-1-(5-phospho-D-ribosyl)imidazole: step 2/3.</text>
</comment>
<keyword evidence="13" id="KW-0511">Multifunctional enzyme</keyword>
<keyword evidence="9 21" id="KW-0418">Kinase</keyword>
<dbReference type="InterPro" id="IPR029056">
    <property type="entry name" value="Ribokinase-like"/>
</dbReference>
<evidence type="ECO:0000256" key="16">
    <source>
        <dbReference type="ARBA" id="ARBA00047851"/>
    </source>
</evidence>
<dbReference type="Pfam" id="PF02581">
    <property type="entry name" value="TMP-TENI"/>
    <property type="match status" value="1"/>
</dbReference>
<name>A0ABP2APC1_SARVE</name>
<evidence type="ECO:0000256" key="14">
    <source>
        <dbReference type="ARBA" id="ARBA00037917"/>
    </source>
</evidence>
<dbReference type="InterPro" id="IPR004399">
    <property type="entry name" value="HMP/HMP-P_kinase_dom"/>
</dbReference>
<dbReference type="Gene3D" id="3.40.1190.20">
    <property type="match status" value="1"/>
</dbReference>
<feature type="binding site" evidence="18">
    <location>
        <position position="452"/>
    </location>
    <ligand>
        <name>2-[(2R,5Z)-2-carboxy-4-methylthiazol-5(2H)-ylidene]ethyl phosphate</name>
        <dbReference type="ChEBI" id="CHEBI:62899"/>
    </ligand>
</feature>
<evidence type="ECO:0000256" key="9">
    <source>
        <dbReference type="ARBA" id="ARBA00022777"/>
    </source>
</evidence>
<comment type="catalytic activity">
    <reaction evidence="16 18">
        <text>2-(2-carboxy-4-methylthiazol-5-yl)ethyl phosphate + 4-amino-2-methyl-5-(diphosphooxymethyl)pyrimidine + 2 H(+) = thiamine phosphate + CO2 + diphosphate</text>
        <dbReference type="Rhea" id="RHEA:47848"/>
        <dbReference type="ChEBI" id="CHEBI:15378"/>
        <dbReference type="ChEBI" id="CHEBI:16526"/>
        <dbReference type="ChEBI" id="CHEBI:33019"/>
        <dbReference type="ChEBI" id="CHEBI:37575"/>
        <dbReference type="ChEBI" id="CHEBI:57841"/>
        <dbReference type="ChEBI" id="CHEBI:62890"/>
        <dbReference type="EC" id="2.5.1.3"/>
    </reaction>
</comment>
<dbReference type="NCBIfam" id="TIGR00097">
    <property type="entry name" value="HMP-P_kinase"/>
    <property type="match status" value="1"/>
</dbReference>
<feature type="binding site" evidence="18">
    <location>
        <position position="357"/>
    </location>
    <ligand>
        <name>4-amino-2-methyl-5-(diphosphooxymethyl)pyrimidine</name>
        <dbReference type="ChEBI" id="CHEBI:57841"/>
    </ligand>
</feature>
<comment type="caution">
    <text evidence="21">The sequence shown here is derived from an EMBL/GenBank/DDBJ whole genome shotgun (WGS) entry which is preliminary data.</text>
</comment>
<comment type="catalytic activity">
    <reaction evidence="1">
        <text>4-amino-5-hydroxymethyl-2-methylpyrimidine + ATP = 4-amino-2-methyl-5-(phosphooxymethyl)pyrimidine + ADP + H(+)</text>
        <dbReference type="Rhea" id="RHEA:23096"/>
        <dbReference type="ChEBI" id="CHEBI:15378"/>
        <dbReference type="ChEBI" id="CHEBI:16892"/>
        <dbReference type="ChEBI" id="CHEBI:30616"/>
        <dbReference type="ChEBI" id="CHEBI:58354"/>
        <dbReference type="ChEBI" id="CHEBI:456216"/>
        <dbReference type="EC" id="2.7.1.49"/>
    </reaction>
</comment>
<dbReference type="EMBL" id="CYZR01000001">
    <property type="protein sequence ID" value="CUN41079.1"/>
    <property type="molecule type" value="Genomic_DNA"/>
</dbReference>
<proteinExistence type="inferred from homology"/>
<accession>A0ABP2APC1</accession>
<evidence type="ECO:0000313" key="21">
    <source>
        <dbReference type="EMBL" id="CUN41079.1"/>
    </source>
</evidence>
<keyword evidence="8" id="KW-0547">Nucleotide-binding</keyword>
<evidence type="ECO:0000256" key="11">
    <source>
        <dbReference type="ARBA" id="ARBA00022842"/>
    </source>
</evidence>
<dbReference type="HAMAP" id="MF_00097">
    <property type="entry name" value="TMP_synthase"/>
    <property type="match status" value="1"/>
</dbReference>
<evidence type="ECO:0000256" key="10">
    <source>
        <dbReference type="ARBA" id="ARBA00022840"/>
    </source>
</evidence>
<dbReference type="PANTHER" id="PTHR20858:SF17">
    <property type="entry name" value="HYDROXYMETHYLPYRIMIDINE_PHOSPHOMETHYLPYRIMIDINE KINASE THI20-RELATED"/>
    <property type="match status" value="1"/>
</dbReference>
<feature type="binding site" evidence="18">
    <location>
        <begin position="472"/>
        <end position="473"/>
    </location>
    <ligand>
        <name>2-[(2R,5Z)-2-carboxy-4-methylthiazol-5(2H)-ylidene]ethyl phosphate</name>
        <dbReference type="ChEBI" id="CHEBI:62899"/>
    </ligand>
</feature>
<evidence type="ECO:0000256" key="2">
    <source>
        <dbReference type="ARBA" id="ARBA00000565"/>
    </source>
</evidence>
<evidence type="ECO:0000256" key="18">
    <source>
        <dbReference type="HAMAP-Rule" id="MF_00097"/>
    </source>
</evidence>
<keyword evidence="11 18" id="KW-0460">Magnesium</keyword>
<comment type="function">
    <text evidence="18">Condenses 4-methyl-5-(beta-hydroxyethyl)thiazole monophosphate (THZ-P) and 2-methyl-4-amino-5-hydroxymethyl pyrimidine pyrophosphate (HMP-PP) to form thiamine monophosphate (TMP).</text>
</comment>
<comment type="catalytic activity">
    <reaction evidence="17 18">
        <text>2-[(2R,5Z)-2-carboxy-4-methylthiazol-5(2H)-ylidene]ethyl phosphate + 4-amino-2-methyl-5-(diphosphooxymethyl)pyrimidine + 2 H(+) = thiamine phosphate + CO2 + diphosphate</text>
        <dbReference type="Rhea" id="RHEA:47844"/>
        <dbReference type="ChEBI" id="CHEBI:15378"/>
        <dbReference type="ChEBI" id="CHEBI:16526"/>
        <dbReference type="ChEBI" id="CHEBI:33019"/>
        <dbReference type="ChEBI" id="CHEBI:37575"/>
        <dbReference type="ChEBI" id="CHEBI:57841"/>
        <dbReference type="ChEBI" id="CHEBI:62899"/>
        <dbReference type="EC" id="2.5.1.3"/>
    </reaction>
</comment>
<evidence type="ECO:0000256" key="17">
    <source>
        <dbReference type="ARBA" id="ARBA00047883"/>
    </source>
</evidence>
<dbReference type="InterPro" id="IPR013749">
    <property type="entry name" value="PM/HMP-P_kinase-1"/>
</dbReference>
<dbReference type="Gene3D" id="3.20.20.70">
    <property type="entry name" value="Aldolase class I"/>
    <property type="match status" value="1"/>
</dbReference>
<keyword evidence="10" id="KW-0067">ATP-binding</keyword>
<feature type="binding site" evidence="18">
    <location>
        <begin position="422"/>
        <end position="424"/>
    </location>
    <ligand>
        <name>2-[(2R,5Z)-2-carboxy-4-methylthiazol-5(2H)-ylidene]ethyl phosphate</name>
        <dbReference type="ChEBI" id="CHEBI:62899"/>
    </ligand>
</feature>
<evidence type="ECO:0000256" key="12">
    <source>
        <dbReference type="ARBA" id="ARBA00022977"/>
    </source>
</evidence>
<keyword evidence="12 18" id="KW-0784">Thiamine biosynthesis</keyword>
<feature type="binding site" evidence="18">
    <location>
        <position position="377"/>
    </location>
    <ligand>
        <name>Mg(2+)</name>
        <dbReference type="ChEBI" id="CHEBI:18420"/>
    </ligand>
</feature>
<comment type="catalytic activity">
    <reaction evidence="2">
        <text>4-amino-2-methyl-5-(phosphooxymethyl)pyrimidine + ATP = 4-amino-2-methyl-5-(diphosphooxymethyl)pyrimidine + ADP</text>
        <dbReference type="Rhea" id="RHEA:19893"/>
        <dbReference type="ChEBI" id="CHEBI:30616"/>
        <dbReference type="ChEBI" id="CHEBI:57841"/>
        <dbReference type="ChEBI" id="CHEBI:58354"/>
        <dbReference type="ChEBI" id="CHEBI:456216"/>
        <dbReference type="EC" id="2.7.4.7"/>
    </reaction>
</comment>
<keyword evidence="7 18" id="KW-0479">Metal-binding</keyword>
<evidence type="ECO:0000256" key="13">
    <source>
        <dbReference type="ARBA" id="ARBA00023268"/>
    </source>
</evidence>
<feature type="domain" description="Pyridoxamine kinase/Phosphomethylpyrimidine kinase" evidence="20">
    <location>
        <begin position="11"/>
        <end position="255"/>
    </location>
</feature>
<dbReference type="Pfam" id="PF08543">
    <property type="entry name" value="Phos_pyr_kin"/>
    <property type="match status" value="1"/>
</dbReference>
<comment type="cofactor">
    <cofactor evidence="18">
        <name>Mg(2+)</name>
        <dbReference type="ChEBI" id="CHEBI:18420"/>
    </cofactor>
    <text evidence="18">Binds 1 Mg(2+) ion per subunit.</text>
</comment>
<evidence type="ECO:0000256" key="3">
    <source>
        <dbReference type="ARBA" id="ARBA00004769"/>
    </source>
</evidence>
<dbReference type="CDD" id="cd00564">
    <property type="entry name" value="TMP_TenI"/>
    <property type="match status" value="1"/>
</dbReference>
<dbReference type="SUPFAM" id="SSF51391">
    <property type="entry name" value="Thiamin phosphate synthase"/>
    <property type="match status" value="1"/>
</dbReference>
<keyword evidence="22" id="KW-1185">Reference proteome</keyword>
<dbReference type="SUPFAM" id="SSF53613">
    <property type="entry name" value="Ribokinase-like"/>
    <property type="match status" value="1"/>
</dbReference>
<dbReference type="InterPro" id="IPR022998">
    <property type="entry name" value="ThiamineP_synth_TenI"/>
</dbReference>
<dbReference type="GO" id="GO:0008902">
    <property type="term" value="F:hydroxymethylpyrimidine kinase activity"/>
    <property type="evidence" value="ECO:0007669"/>
    <property type="project" value="UniProtKB-EC"/>
</dbReference>
<dbReference type="EC" id="2.5.1.3" evidence="18"/>
<evidence type="ECO:0000259" key="19">
    <source>
        <dbReference type="Pfam" id="PF02581"/>
    </source>
</evidence>
<dbReference type="InterPro" id="IPR013785">
    <property type="entry name" value="Aldolase_TIM"/>
</dbReference>
<sequence length="493" mass="54039">MINGLTIAGSDSCGGAGIQADIKTMSANGVFAMSVITAVTAQSTQGVFSIEDISSNMIKKQINVIFDDIDVNVIKIGMVSKKESINAIVESLREIRNLPPIVIDPVMVSKNGFNLLSKDAKDALISNLIPFATLITPNILEAEEITNERILTLDDMKKAAEAILSLGPKAVLIKGGHLKGDAIDVLYDGIEFTIFEKERIENDNTHGTGCTLSSAIAANIAKGMSLKESVALAKEYVTNAIKYGFTLGKGIGPTHHFYKFYNNQGEFIVKKEKNKFDDLIENHKNKDEFDLKSKKIYLITDYRLDFDILVEKVRIALECGIKIVQYRAKEKSTKDMCAEARVLKQLCHEYNAIFIVNDRVDIALVVDAHGVHLGREDMKISEAKKILGEGKIIGATAHNEKEALEAISEGATYLGVGALYKSKSKSNTVNLSIETLQKIRKITDNPIFGIGGITENNINSSLRENIDGVAVISAIFQTNNIKNTIKEINENLK</sequence>
<dbReference type="NCBIfam" id="TIGR00693">
    <property type="entry name" value="thiE"/>
    <property type="match status" value="1"/>
</dbReference>
<feature type="domain" description="Thiamine phosphate synthase/TenI" evidence="19">
    <location>
        <begin position="296"/>
        <end position="475"/>
    </location>
</feature>
<feature type="binding site" evidence="18">
    <location>
        <position position="358"/>
    </location>
    <ligand>
        <name>Mg(2+)</name>
        <dbReference type="ChEBI" id="CHEBI:18420"/>
    </ligand>
</feature>
<organism evidence="21 22">
    <name type="scientific">Sarcina ventriculi</name>
    <name type="common">Clostridium ventriculi</name>
    <dbReference type="NCBI Taxonomy" id="1267"/>
    <lineage>
        <taxon>Bacteria</taxon>
        <taxon>Bacillati</taxon>
        <taxon>Bacillota</taxon>
        <taxon>Clostridia</taxon>
        <taxon>Eubacteriales</taxon>
        <taxon>Clostridiaceae</taxon>
        <taxon>Sarcina</taxon>
    </lineage>
</organism>
<evidence type="ECO:0000256" key="4">
    <source>
        <dbReference type="ARBA" id="ARBA00005165"/>
    </source>
</evidence>
<dbReference type="InterPro" id="IPR034291">
    <property type="entry name" value="TMP_synthase"/>
</dbReference>
<feature type="binding site" evidence="18">
    <location>
        <position position="396"/>
    </location>
    <ligand>
        <name>4-amino-2-methyl-5-(diphosphooxymethyl)pyrimidine</name>
        <dbReference type="ChEBI" id="CHEBI:57841"/>
    </ligand>
</feature>
<evidence type="ECO:0000256" key="7">
    <source>
        <dbReference type="ARBA" id="ARBA00022723"/>
    </source>
</evidence>